<dbReference type="EMBL" id="LDSL01000030">
    <property type="protein sequence ID" value="KTT25990.1"/>
    <property type="molecule type" value="Genomic_DNA"/>
</dbReference>
<dbReference type="GO" id="GO:0043565">
    <property type="term" value="F:sequence-specific DNA binding"/>
    <property type="evidence" value="ECO:0007669"/>
    <property type="project" value="InterPro"/>
</dbReference>
<reference evidence="5 6" key="1">
    <citation type="journal article" date="2016" name="Front. Microbiol.">
        <title>Genomic Resource of Rice Seed Associated Bacteria.</title>
        <authorList>
            <person name="Midha S."/>
            <person name="Bansal K."/>
            <person name="Sharma S."/>
            <person name="Kumar N."/>
            <person name="Patil P.P."/>
            <person name="Chaudhry V."/>
            <person name="Patil P.B."/>
        </authorList>
    </citation>
    <scope>NUCLEOTIDE SEQUENCE [LARGE SCALE GENOMIC DNA]</scope>
    <source>
        <strain evidence="5 6">NS331</strain>
    </source>
</reference>
<dbReference type="SUPFAM" id="SSF46689">
    <property type="entry name" value="Homeodomain-like"/>
    <property type="match status" value="1"/>
</dbReference>
<dbReference type="PANTHER" id="PTHR46796">
    <property type="entry name" value="HTH-TYPE TRANSCRIPTIONAL ACTIVATOR RHAS-RELATED"/>
    <property type="match status" value="1"/>
</dbReference>
<sequence length="218" mass="23312">MVLEAWTAAAAGPRRFLVLPDGCHDLILHLGDGPDAASWQVSPLDDAARRVDSPGTGRWFGWRLRPGTRVMQPLLLQSVAQLGRDLPIDANALQGQVASRLADFCRTDPRVDEALAAVAGATHVAAAGRALGVSERSLQRLITPATGHPPAFWRSLARIRGAVRALAGPAPLSAIAADHGFADQAHFSRECRRWMGQPPARLRRDVQALRTATASGYG</sequence>
<dbReference type="Pfam" id="PF12833">
    <property type="entry name" value="HTH_18"/>
    <property type="match status" value="1"/>
</dbReference>
<comment type="caution">
    <text evidence="5">The sequence shown here is derived from an EMBL/GenBank/DDBJ whole genome shotgun (WGS) entry which is preliminary data.</text>
</comment>
<keyword evidence="2" id="KW-0238">DNA-binding</keyword>
<dbReference type="InterPro" id="IPR050204">
    <property type="entry name" value="AraC_XylS_family_regulators"/>
</dbReference>
<organism evidence="5 6">
    <name type="scientific">Pseudacidovorax intermedius</name>
    <dbReference type="NCBI Taxonomy" id="433924"/>
    <lineage>
        <taxon>Bacteria</taxon>
        <taxon>Pseudomonadati</taxon>
        <taxon>Pseudomonadota</taxon>
        <taxon>Betaproteobacteria</taxon>
        <taxon>Burkholderiales</taxon>
        <taxon>Comamonadaceae</taxon>
        <taxon>Pseudacidovorax</taxon>
    </lineage>
</organism>
<dbReference type="InterPro" id="IPR009057">
    <property type="entry name" value="Homeodomain-like_sf"/>
</dbReference>
<dbReference type="Gene3D" id="1.10.10.60">
    <property type="entry name" value="Homeodomain-like"/>
    <property type="match status" value="1"/>
</dbReference>
<evidence type="ECO:0000259" key="4">
    <source>
        <dbReference type="PROSITE" id="PS01124"/>
    </source>
</evidence>
<gene>
    <name evidence="5" type="ORF">NS331_04225</name>
</gene>
<evidence type="ECO:0000313" key="5">
    <source>
        <dbReference type="EMBL" id="KTT25990.1"/>
    </source>
</evidence>
<keyword evidence="3" id="KW-0804">Transcription</keyword>
<keyword evidence="6" id="KW-1185">Reference proteome</keyword>
<dbReference type="SMART" id="SM00342">
    <property type="entry name" value="HTH_ARAC"/>
    <property type="match status" value="1"/>
</dbReference>
<evidence type="ECO:0000256" key="1">
    <source>
        <dbReference type="ARBA" id="ARBA00023015"/>
    </source>
</evidence>
<keyword evidence="1" id="KW-0805">Transcription regulation</keyword>
<evidence type="ECO:0000256" key="2">
    <source>
        <dbReference type="ARBA" id="ARBA00023125"/>
    </source>
</evidence>
<dbReference type="AlphaFoldDB" id="A0A147H7R4"/>
<dbReference type="InterPro" id="IPR018060">
    <property type="entry name" value="HTH_AraC"/>
</dbReference>
<protein>
    <recommendedName>
        <fullName evidence="4">HTH araC/xylS-type domain-containing protein</fullName>
    </recommendedName>
</protein>
<dbReference type="Proteomes" id="UP000072741">
    <property type="component" value="Unassembled WGS sequence"/>
</dbReference>
<proteinExistence type="predicted"/>
<feature type="domain" description="HTH araC/xylS-type" evidence="4">
    <location>
        <begin position="124"/>
        <end position="205"/>
    </location>
</feature>
<accession>A0A147H7R4</accession>
<evidence type="ECO:0000256" key="3">
    <source>
        <dbReference type="ARBA" id="ARBA00023163"/>
    </source>
</evidence>
<dbReference type="PROSITE" id="PS01124">
    <property type="entry name" value="HTH_ARAC_FAMILY_2"/>
    <property type="match status" value="1"/>
</dbReference>
<evidence type="ECO:0000313" key="6">
    <source>
        <dbReference type="Proteomes" id="UP000072741"/>
    </source>
</evidence>
<dbReference type="GO" id="GO:0003700">
    <property type="term" value="F:DNA-binding transcription factor activity"/>
    <property type="evidence" value="ECO:0007669"/>
    <property type="project" value="InterPro"/>
</dbReference>
<name>A0A147H7R4_9BURK</name>